<keyword evidence="1" id="KW-0677">Repeat</keyword>
<dbReference type="AlphaFoldDB" id="A0A4S4KML4"/>
<feature type="repeat" description="Pumilio" evidence="2">
    <location>
        <begin position="181"/>
        <end position="216"/>
    </location>
</feature>
<keyword evidence="6" id="KW-1185">Reference proteome</keyword>
<dbReference type="EMBL" id="SGPJ01000069">
    <property type="protein sequence ID" value="THG99761.1"/>
    <property type="molecule type" value="Genomic_DNA"/>
</dbReference>
<evidence type="ECO:0000256" key="1">
    <source>
        <dbReference type="ARBA" id="ARBA00022737"/>
    </source>
</evidence>
<evidence type="ECO:0000256" key="3">
    <source>
        <dbReference type="SAM" id="MobiDB-lite"/>
    </source>
</evidence>
<protein>
    <recommendedName>
        <fullName evidence="4">PUM-HD domain-containing protein</fullName>
    </recommendedName>
</protein>
<dbReference type="GO" id="GO:0003730">
    <property type="term" value="F:mRNA 3'-UTR binding"/>
    <property type="evidence" value="ECO:0007669"/>
    <property type="project" value="TreeGrafter"/>
</dbReference>
<organism evidence="5 6">
    <name type="scientific">Hermanssonia centrifuga</name>
    <dbReference type="NCBI Taxonomy" id="98765"/>
    <lineage>
        <taxon>Eukaryota</taxon>
        <taxon>Fungi</taxon>
        <taxon>Dikarya</taxon>
        <taxon>Basidiomycota</taxon>
        <taxon>Agaricomycotina</taxon>
        <taxon>Agaricomycetes</taxon>
        <taxon>Polyporales</taxon>
        <taxon>Meruliaceae</taxon>
        <taxon>Hermanssonia</taxon>
    </lineage>
</organism>
<evidence type="ECO:0000259" key="4">
    <source>
        <dbReference type="PROSITE" id="PS50303"/>
    </source>
</evidence>
<evidence type="ECO:0000313" key="5">
    <source>
        <dbReference type="EMBL" id="THG99761.1"/>
    </source>
</evidence>
<sequence length="325" mass="36844">MPEALIRYNSPEVLIPDTLKQIMRLIMPALLGMYASSPALSASSPAPSGYPAVAPQNIHPHSVPDLRGQQFYDYSSPGRPHSQFYYPSQPMMYHAPPSPMIRGPVHSKKRSMQQQYNPIHPIPQTVLYPNVVYIHGNMSAPLQAQQNGGRNRRQEEASAAYRSQLLEEFRNDKVRKWELRDILGYVVEFSGDQHGSRFIQQKLETATQEEKQAIFDEIVPENSLQLIQDVFGNYVVQKLFEHGTQMQKTLLANTMEGHILPLSLQMYGCRVVQKAVENVSPEQQSIFVKELDASVLRCVKDANGNHVSFIRAHPVTYVFDAELPF</sequence>
<dbReference type="PROSITE" id="PS50303">
    <property type="entry name" value="PUM_HD"/>
    <property type="match status" value="1"/>
</dbReference>
<evidence type="ECO:0000256" key="2">
    <source>
        <dbReference type="PROSITE-ProRule" id="PRU00317"/>
    </source>
</evidence>
<dbReference type="PANTHER" id="PTHR12537">
    <property type="entry name" value="RNA BINDING PROTEIN PUMILIO-RELATED"/>
    <property type="match status" value="1"/>
</dbReference>
<dbReference type="GO" id="GO:0000288">
    <property type="term" value="P:nuclear-transcribed mRNA catabolic process, deadenylation-dependent decay"/>
    <property type="evidence" value="ECO:0007669"/>
    <property type="project" value="TreeGrafter"/>
</dbReference>
<reference evidence="5 6" key="1">
    <citation type="submission" date="2019-02" db="EMBL/GenBank/DDBJ databases">
        <title>Genome sequencing of the rare red list fungi Phlebia centrifuga.</title>
        <authorList>
            <person name="Buettner E."/>
            <person name="Kellner H."/>
        </authorList>
    </citation>
    <scope>NUCLEOTIDE SEQUENCE [LARGE SCALE GENOMIC DNA]</scope>
    <source>
        <strain evidence="5 6">DSM 108282</strain>
    </source>
</reference>
<feature type="domain" description="PUM-HD" evidence="4">
    <location>
        <begin position="161"/>
        <end position="325"/>
    </location>
</feature>
<gene>
    <name evidence="5" type="ORF">EW026_g2633</name>
</gene>
<name>A0A4S4KML4_9APHY</name>
<evidence type="ECO:0000313" key="6">
    <source>
        <dbReference type="Proteomes" id="UP000309038"/>
    </source>
</evidence>
<feature type="compositionally biased region" description="Low complexity" evidence="3">
    <location>
        <begin position="45"/>
        <end position="55"/>
    </location>
</feature>
<dbReference type="Gene3D" id="1.25.10.10">
    <property type="entry name" value="Leucine-rich Repeat Variant"/>
    <property type="match status" value="1"/>
</dbReference>
<feature type="repeat" description="Pumilio" evidence="2">
    <location>
        <begin position="254"/>
        <end position="289"/>
    </location>
</feature>
<dbReference type="PANTHER" id="PTHR12537:SF12">
    <property type="entry name" value="MATERNAL PROTEIN PUMILIO"/>
    <property type="match status" value="1"/>
</dbReference>
<dbReference type="Pfam" id="PF00806">
    <property type="entry name" value="PUF"/>
    <property type="match status" value="3"/>
</dbReference>
<dbReference type="InterPro" id="IPR011989">
    <property type="entry name" value="ARM-like"/>
</dbReference>
<accession>A0A4S4KML4</accession>
<comment type="caution">
    <text evidence="5">The sequence shown here is derived from an EMBL/GenBank/DDBJ whole genome shotgun (WGS) entry which is preliminary data.</text>
</comment>
<dbReference type="InterPro" id="IPR033133">
    <property type="entry name" value="PUM-HD"/>
</dbReference>
<proteinExistence type="predicted"/>
<dbReference type="SUPFAM" id="SSF48371">
    <property type="entry name" value="ARM repeat"/>
    <property type="match status" value="1"/>
</dbReference>
<dbReference type="SMART" id="SM00025">
    <property type="entry name" value="Pumilio"/>
    <property type="match status" value="3"/>
</dbReference>
<dbReference type="Proteomes" id="UP000309038">
    <property type="component" value="Unassembled WGS sequence"/>
</dbReference>
<dbReference type="PROSITE" id="PS50302">
    <property type="entry name" value="PUM"/>
    <property type="match status" value="3"/>
</dbReference>
<feature type="repeat" description="Pumilio" evidence="2">
    <location>
        <begin position="217"/>
        <end position="253"/>
    </location>
</feature>
<dbReference type="InterPro" id="IPR001313">
    <property type="entry name" value="Pumilio_RNA-bd_rpt"/>
</dbReference>
<dbReference type="GO" id="GO:0005737">
    <property type="term" value="C:cytoplasm"/>
    <property type="evidence" value="ECO:0007669"/>
    <property type="project" value="TreeGrafter"/>
</dbReference>
<dbReference type="InterPro" id="IPR016024">
    <property type="entry name" value="ARM-type_fold"/>
</dbReference>
<feature type="region of interest" description="Disordered" evidence="3">
    <location>
        <begin position="45"/>
        <end position="64"/>
    </location>
</feature>